<dbReference type="EMBL" id="JABAGD010000044">
    <property type="protein sequence ID" value="NMF06926.1"/>
    <property type="molecule type" value="Genomic_DNA"/>
</dbReference>
<gene>
    <name evidence="2" type="ORF">HF849_19705</name>
</gene>
<evidence type="ECO:0000259" key="1">
    <source>
        <dbReference type="Pfam" id="PF13592"/>
    </source>
</evidence>
<dbReference type="InterPro" id="IPR025959">
    <property type="entry name" value="Winged_HTH_dom"/>
</dbReference>
<name>A0A7X9SRT4_CLOBE</name>
<dbReference type="AlphaFoldDB" id="A0A7X9SRT4"/>
<feature type="domain" description="Winged helix-turn helix" evidence="1">
    <location>
        <begin position="2"/>
        <end position="45"/>
    </location>
</feature>
<proteinExistence type="predicted"/>
<dbReference type="Pfam" id="PF13592">
    <property type="entry name" value="HTH_33"/>
    <property type="match status" value="1"/>
</dbReference>
<evidence type="ECO:0000313" key="3">
    <source>
        <dbReference type="Proteomes" id="UP000587880"/>
    </source>
</evidence>
<sequence>MTIKLICQRVRVNFRITIKHSSMAVILHRLNLSCTKPTYVLKKSDK</sequence>
<protein>
    <submittedName>
        <fullName evidence="2">Winged helix-turn-helix domain-containing protein</fullName>
    </submittedName>
</protein>
<accession>A0A7X9SRT4</accession>
<evidence type="ECO:0000313" key="2">
    <source>
        <dbReference type="EMBL" id="NMF06926.1"/>
    </source>
</evidence>
<comment type="caution">
    <text evidence="2">The sequence shown here is derived from an EMBL/GenBank/DDBJ whole genome shotgun (WGS) entry which is preliminary data.</text>
</comment>
<reference evidence="2 3" key="1">
    <citation type="submission" date="2020-04" db="EMBL/GenBank/DDBJ databases">
        <authorList>
            <person name="Hitch T.C.A."/>
            <person name="Wylensek D."/>
            <person name="Clavel T."/>
        </authorList>
    </citation>
    <scope>NUCLEOTIDE SEQUENCE [LARGE SCALE GENOMIC DNA]</scope>
    <source>
        <strain evidence="2 3">WB01_NA02</strain>
    </source>
</reference>
<dbReference type="Proteomes" id="UP000587880">
    <property type="component" value="Unassembled WGS sequence"/>
</dbReference>
<organism evidence="2 3">
    <name type="scientific">Clostridium beijerinckii</name>
    <name type="common">Clostridium MP</name>
    <dbReference type="NCBI Taxonomy" id="1520"/>
    <lineage>
        <taxon>Bacteria</taxon>
        <taxon>Bacillati</taxon>
        <taxon>Bacillota</taxon>
        <taxon>Clostridia</taxon>
        <taxon>Eubacteriales</taxon>
        <taxon>Clostridiaceae</taxon>
        <taxon>Clostridium</taxon>
    </lineage>
</organism>